<gene>
    <name evidence="4" type="ORF">PSFLO_04699</name>
</gene>
<feature type="compositionally biased region" description="Low complexity" evidence="2">
    <location>
        <begin position="541"/>
        <end position="560"/>
    </location>
</feature>
<feature type="compositionally biased region" description="Low complexity" evidence="2">
    <location>
        <begin position="238"/>
        <end position="262"/>
    </location>
</feature>
<feature type="domain" description="Ras-GAP" evidence="3">
    <location>
        <begin position="1202"/>
        <end position="1425"/>
    </location>
</feature>
<evidence type="ECO:0000259" key="3">
    <source>
        <dbReference type="PROSITE" id="PS50018"/>
    </source>
</evidence>
<protein>
    <recommendedName>
        <fullName evidence="3">Ras-GAP domain-containing protein</fullName>
    </recommendedName>
</protein>
<dbReference type="PROSITE" id="PS50018">
    <property type="entry name" value="RAS_GTPASE_ACTIV_2"/>
    <property type="match status" value="1"/>
</dbReference>
<accession>A0A5C3F6Z0</accession>
<dbReference type="InterPro" id="IPR008936">
    <property type="entry name" value="Rho_GTPase_activation_prot"/>
</dbReference>
<evidence type="ECO:0000256" key="2">
    <source>
        <dbReference type="SAM" id="MobiDB-lite"/>
    </source>
</evidence>
<evidence type="ECO:0000313" key="4">
    <source>
        <dbReference type="EMBL" id="SPO39219.1"/>
    </source>
</evidence>
<evidence type="ECO:0000256" key="1">
    <source>
        <dbReference type="ARBA" id="ARBA00022468"/>
    </source>
</evidence>
<dbReference type="SMART" id="SM00323">
    <property type="entry name" value="RasGAP"/>
    <property type="match status" value="1"/>
</dbReference>
<feature type="region of interest" description="Disordered" evidence="2">
    <location>
        <begin position="153"/>
        <end position="597"/>
    </location>
</feature>
<organism evidence="4 5">
    <name type="scientific">Pseudozyma flocculosa</name>
    <dbReference type="NCBI Taxonomy" id="84751"/>
    <lineage>
        <taxon>Eukaryota</taxon>
        <taxon>Fungi</taxon>
        <taxon>Dikarya</taxon>
        <taxon>Basidiomycota</taxon>
        <taxon>Ustilaginomycotina</taxon>
        <taxon>Ustilaginomycetes</taxon>
        <taxon>Ustilaginales</taxon>
        <taxon>Ustilaginaceae</taxon>
        <taxon>Pseudozyma</taxon>
    </lineage>
</organism>
<keyword evidence="1" id="KW-0343">GTPase activation</keyword>
<feature type="compositionally biased region" description="Basic and acidic residues" evidence="2">
    <location>
        <begin position="910"/>
        <end position="922"/>
    </location>
</feature>
<dbReference type="PANTHER" id="PTHR10194:SF60">
    <property type="entry name" value="RAS GTPASE-ACTIVATING PROTEIN RASKOL"/>
    <property type="match status" value="1"/>
</dbReference>
<feature type="region of interest" description="Disordered" evidence="2">
    <location>
        <begin position="1840"/>
        <end position="1865"/>
    </location>
</feature>
<feature type="region of interest" description="Disordered" evidence="2">
    <location>
        <begin position="1622"/>
        <end position="1824"/>
    </location>
</feature>
<feature type="region of interest" description="Disordered" evidence="2">
    <location>
        <begin position="990"/>
        <end position="1025"/>
    </location>
</feature>
<keyword evidence="5" id="KW-1185">Reference proteome</keyword>
<dbReference type="SUPFAM" id="SSF48350">
    <property type="entry name" value="GTPase activation domain, GAP"/>
    <property type="match status" value="1"/>
</dbReference>
<feature type="compositionally biased region" description="Low complexity" evidence="2">
    <location>
        <begin position="359"/>
        <end position="407"/>
    </location>
</feature>
<feature type="region of interest" description="Disordered" evidence="2">
    <location>
        <begin position="1898"/>
        <end position="1955"/>
    </location>
</feature>
<evidence type="ECO:0000313" key="5">
    <source>
        <dbReference type="Proteomes" id="UP000323386"/>
    </source>
</evidence>
<dbReference type="Gene3D" id="1.10.506.10">
    <property type="entry name" value="GTPase Activation - p120gap, domain 1"/>
    <property type="match status" value="1"/>
</dbReference>
<dbReference type="InterPro" id="IPR039360">
    <property type="entry name" value="Ras_GTPase"/>
</dbReference>
<feature type="compositionally biased region" description="Polar residues" evidence="2">
    <location>
        <begin position="1713"/>
        <end position="1723"/>
    </location>
</feature>
<feature type="compositionally biased region" description="Low complexity" evidence="2">
    <location>
        <begin position="167"/>
        <end position="193"/>
    </location>
</feature>
<feature type="compositionally biased region" description="Low complexity" evidence="2">
    <location>
        <begin position="446"/>
        <end position="458"/>
    </location>
</feature>
<dbReference type="Proteomes" id="UP000323386">
    <property type="component" value="Unassembled WGS sequence"/>
</dbReference>
<dbReference type="GO" id="GO:0005096">
    <property type="term" value="F:GTPase activator activity"/>
    <property type="evidence" value="ECO:0007669"/>
    <property type="project" value="UniProtKB-KW"/>
</dbReference>
<feature type="compositionally biased region" description="Low complexity" evidence="2">
    <location>
        <begin position="469"/>
        <end position="516"/>
    </location>
</feature>
<feature type="compositionally biased region" description="Polar residues" evidence="2">
    <location>
        <begin position="347"/>
        <end position="357"/>
    </location>
</feature>
<sequence length="1955" mass="208227">MHFPNPCIHARLIQLCWHAFAGVGVRIFSRRAYRWQDGRRPKRVQEGCTTAAPAWGPGLGRCSPTRPSQTFSSLPAQLASPVSTPLPAPASYLTDSYAASKRIDPDPDRIPALCSDLDPAADSRGRRPRPIAKLSHPLWPDYHVALSSAAEEAWPRSSAAGEDGGETHAAAAAVAPANQQDGAAHADASAYHRAQPRRLQHGNDEQQLQPPALTDPSQPLSLSGISERSRRPPPHPAPLRFSSPPLPSSSSPSAGSRAASRPVPTDSLSPSAEGDDPRTQIGDDLAHAAHAPTASFDRGDRPWARPSPSLLAQQDGFDRSTVRRYPSDGTRSEQQRTRPVLRLPAANDSQYPHTQSGHAAGTLITTITAGRSSASGPTSSASGAISASPTSPTPSLLSRGLGSQLRSAVRSSMSAKADSSEATAPPTLASDHPSAARVASLPSRIGGVLLSSSGGPSSRDYNAAHRASLETSSEAAGSGSRSSATITSHLTTLSADGSAPEPASSASSPPVSTLSSSDRDHREPLSAKASSALRKLHGHRQPAAATASSTQQQQQQQQRPEANPSEDMFSSASHYFSSGGRQRSGSGSILGTRRGHGEAEVTATVSLWQPAITKHGSSGLSKAPLLRDVPNVKQRLSKRGSSSSKADVGPASGFDRAIMLKQTSSSWLREKPSRTRLSLPQSSTSSNGSWRRATVLFRDNGVLSIFNEDNALLHSIQCSNLSATDIRSVEDSLFGRPNVLGIFARPSSFVGARAASPPSSSVSTSSAFSATPPSTPIRQEPIFLHLTSASRLQYWRTLLKIFAQPEVFGPPGSAVLGGTHRRFRQIELTIFEAKSIMPKLPVDTTGHHHLQSHDNFYQEGYNSAGVSPSLSNRELPYSPHLRSSALDRAKPGRSSFDADTSLQQVNSSTTDDRIQRGLDRGEAGSPMAGGASGRGTPIREEGEAGRIDDDGRQSRAASINDAASINASEVSSIDDLVSGPVTGLAGASRFTSTDAQHSSSQPQSSATRQRIGSPRMQPPRSFRSREKDLFTAAAFDRYCRILMNGEVVARTQPRFNGGGSDAAYNVEKFKLIDLPDVESFTVEVLHATQKSSSTTGSPTSQAGASQKFVLLGIVEVPIDSLRRGEEIEGRFPIWSIAAVHGGTGEAGDKSMPFHKGMVGELKMSIKLREETILPLSVYREIDDRLHAPDAPELIQGLAKYLSEESVVPHLVDFYAASGSITERLAALADLESASWGERVEPEMLFRANTLLSRSVDHFQRLLALPWLDSCVGTIVRALCDDFRPSQNGVDGPGMPPMASVDGQFDSAAVNRSPALSGWSSDLPLTIEVLRKLSESLWESIYAQRHRCPPELRTVLSDIRVKVNRRYAKSKSTRPGIQGVGAFIFLRLFCAALNAPQLYGLTPCQPSRTSQRKLLLLSKVLLALANKKMSFDKDKDRDLLPLNDFLTTYGPAFDDYITVVSTEPPKLQKARLLGISYDDDGELQRSAQRKLDMMPVLHKESIPAPPYMLDRPLALASFVAFVVRTAEERLYDLDGRSEDDGTPYRSDARGPEADMLKRKTSDLDRRVDQLIDLCCEVEAHAGRFIEAAGYNPQPIRSTRHILSPLRPGDVTRLGSVVTTGNALPPFPHIPSPPSADLTSNLGKGRADRSPHRSPSAKRTRSATITASPYRSPGRADASGSPRRGNVALESSGRDQPLFAPAPDGRDDVGPFSPPGSSERSTTSVDRYPSRSAHAALARSIARVSEEDQPAEASEHEQRPPPLVYDSGLEASRQLNALGRPPTTTGSNDPLLMIEEDGSTFEPVYPPATLLSSSTQPDKGGIAAAGADADAASTGLAVGPSVGAGASGATRRHSSRSASVTPKTSGVMLGAVRRHSAELAKKGGLGLSSAIAAGLEELTLEDQRSTFRPSTGVHDGGIGEAPGFVRPSTATSSSTQGVGHGSAGGGPEKKKKWWRPG</sequence>
<feature type="compositionally biased region" description="Low complexity" evidence="2">
    <location>
        <begin position="577"/>
        <end position="587"/>
    </location>
</feature>
<feature type="region of interest" description="Disordered" evidence="2">
    <location>
        <begin position="634"/>
        <end position="655"/>
    </location>
</feature>
<feature type="compositionally biased region" description="Low complexity" evidence="2">
    <location>
        <begin position="996"/>
        <end position="1005"/>
    </location>
</feature>
<feature type="compositionally biased region" description="Polar residues" evidence="2">
    <location>
        <begin position="205"/>
        <end position="226"/>
    </location>
</feature>
<reference evidence="4 5" key="1">
    <citation type="submission" date="2018-03" db="EMBL/GenBank/DDBJ databases">
        <authorList>
            <person name="Guldener U."/>
        </authorList>
    </citation>
    <scope>NUCLEOTIDE SEQUENCE [LARGE SCALE GENOMIC DNA]</scope>
    <source>
        <strain evidence="4 5">DAOM196992</strain>
    </source>
</reference>
<dbReference type="Pfam" id="PF00616">
    <property type="entry name" value="RasGAP"/>
    <property type="match status" value="1"/>
</dbReference>
<feature type="compositionally biased region" description="Polar residues" evidence="2">
    <location>
        <begin position="897"/>
        <end position="909"/>
    </location>
</feature>
<feature type="compositionally biased region" description="Basic and acidic residues" evidence="2">
    <location>
        <begin position="937"/>
        <end position="953"/>
    </location>
</feature>
<feature type="compositionally biased region" description="Polar residues" evidence="2">
    <location>
        <begin position="1926"/>
        <end position="1935"/>
    </location>
</feature>
<feature type="region of interest" description="Disordered" evidence="2">
    <location>
        <begin position="882"/>
        <end position="958"/>
    </location>
</feature>
<feature type="region of interest" description="Disordered" evidence="2">
    <location>
        <begin position="103"/>
        <end position="133"/>
    </location>
</feature>
<name>A0A5C3F6Z0_9BASI</name>
<dbReference type="InterPro" id="IPR001936">
    <property type="entry name" value="RasGAP_dom"/>
</dbReference>
<dbReference type="PANTHER" id="PTHR10194">
    <property type="entry name" value="RAS GTPASE-ACTIVATING PROTEINS"/>
    <property type="match status" value="1"/>
</dbReference>
<feature type="compositionally biased region" description="Pro residues" evidence="2">
    <location>
        <begin position="1623"/>
        <end position="1632"/>
    </location>
</feature>
<proteinExistence type="predicted"/>
<dbReference type="OrthoDB" id="775356at2759"/>
<dbReference type="EMBL" id="OOIP01000013">
    <property type="protein sequence ID" value="SPO39219.1"/>
    <property type="molecule type" value="Genomic_DNA"/>
</dbReference>